<dbReference type="InterPro" id="IPR004179">
    <property type="entry name" value="Sec63-dom"/>
</dbReference>
<sequence>MSGSQIIVSTIYQSFTPEFPGLNAIRAKKHTLDDVLQMMGRAGRPQFDNEGKAVVMVQDTKKAFYKRFLYEPFPVESCLPQVLADYLNAEIATGSVASMQSALECITWTFFFRRLMMNPNYYHLEETNADAVNRYLSEVVSGAVNSLIENSCVEQDPEDPLVLLPTSNGRLASFYYLSHKTIGLFTATITATTTIPELLAIVSVSLTVSSCLIRTARKILLILVCFFYNCACLWSNLCVFRSSL</sequence>
<gene>
    <name evidence="13" type="ORF">DILT_LOCUS15531</name>
</gene>
<dbReference type="PANTHER" id="PTHR47835:SF3">
    <property type="entry name" value="HELICASE FOR MEIOSIS 1"/>
    <property type="match status" value="1"/>
</dbReference>
<dbReference type="InterPro" id="IPR036388">
    <property type="entry name" value="WH-like_DNA-bd_sf"/>
</dbReference>
<keyword evidence="2" id="KW-0378">Hydrolase</keyword>
<dbReference type="InterPro" id="IPR057842">
    <property type="entry name" value="WH_MER3"/>
</dbReference>
<reference evidence="13 14" key="1">
    <citation type="submission" date="2018-11" db="EMBL/GenBank/DDBJ databases">
        <authorList>
            <consortium name="Pathogen Informatics"/>
        </authorList>
    </citation>
    <scope>NUCLEOTIDE SEQUENCE [LARGE SCALE GENOMIC DNA]</scope>
</reference>
<keyword evidence="5" id="KW-0413">Isomerase</keyword>
<feature type="domain" description="MER3 helicase-like winged helix" evidence="12">
    <location>
        <begin position="76"/>
        <end position="154"/>
    </location>
</feature>
<evidence type="ECO:0000313" key="14">
    <source>
        <dbReference type="Proteomes" id="UP000281553"/>
    </source>
</evidence>
<keyword evidence="10" id="KW-1133">Transmembrane helix</keyword>
<dbReference type="GO" id="GO:0005524">
    <property type="term" value="F:ATP binding"/>
    <property type="evidence" value="ECO:0007669"/>
    <property type="project" value="UniProtKB-KW"/>
</dbReference>
<name>A0A3P7N7H7_DIBLA</name>
<evidence type="ECO:0000256" key="3">
    <source>
        <dbReference type="ARBA" id="ARBA00022806"/>
    </source>
</evidence>
<dbReference type="Gene3D" id="3.40.50.300">
    <property type="entry name" value="P-loop containing nucleotide triphosphate hydrolases"/>
    <property type="match status" value="1"/>
</dbReference>
<dbReference type="SUPFAM" id="SSF46785">
    <property type="entry name" value="Winged helix' DNA-binding domain"/>
    <property type="match status" value="1"/>
</dbReference>
<dbReference type="PANTHER" id="PTHR47835">
    <property type="entry name" value="HFM1, ATP DEPENDENT DNA HELICASE HOMOLOG"/>
    <property type="match status" value="1"/>
</dbReference>
<evidence type="ECO:0000256" key="9">
    <source>
        <dbReference type="ARBA" id="ARBA00048988"/>
    </source>
</evidence>
<evidence type="ECO:0000259" key="12">
    <source>
        <dbReference type="Pfam" id="PF23445"/>
    </source>
</evidence>
<evidence type="ECO:0000256" key="6">
    <source>
        <dbReference type="ARBA" id="ARBA00023254"/>
    </source>
</evidence>
<comment type="catalytic activity">
    <reaction evidence="9">
        <text>ATP + H2O = ADP + phosphate + H(+)</text>
        <dbReference type="Rhea" id="RHEA:13065"/>
        <dbReference type="ChEBI" id="CHEBI:15377"/>
        <dbReference type="ChEBI" id="CHEBI:15378"/>
        <dbReference type="ChEBI" id="CHEBI:30616"/>
        <dbReference type="ChEBI" id="CHEBI:43474"/>
        <dbReference type="ChEBI" id="CHEBI:456216"/>
        <dbReference type="EC" id="5.6.2.4"/>
    </reaction>
</comment>
<evidence type="ECO:0000256" key="10">
    <source>
        <dbReference type="SAM" id="Phobius"/>
    </source>
</evidence>
<organism evidence="13 14">
    <name type="scientific">Dibothriocephalus latus</name>
    <name type="common">Fish tapeworm</name>
    <name type="synonym">Diphyllobothrium latum</name>
    <dbReference type="NCBI Taxonomy" id="60516"/>
    <lineage>
        <taxon>Eukaryota</taxon>
        <taxon>Metazoa</taxon>
        <taxon>Spiralia</taxon>
        <taxon>Lophotrochozoa</taxon>
        <taxon>Platyhelminthes</taxon>
        <taxon>Cestoda</taxon>
        <taxon>Eucestoda</taxon>
        <taxon>Diphyllobothriidea</taxon>
        <taxon>Diphyllobothriidae</taxon>
        <taxon>Dibothriocephalus</taxon>
    </lineage>
</organism>
<evidence type="ECO:0000256" key="1">
    <source>
        <dbReference type="ARBA" id="ARBA00022741"/>
    </source>
</evidence>
<dbReference type="InterPro" id="IPR036390">
    <property type="entry name" value="WH_DNA-bd_sf"/>
</dbReference>
<evidence type="ECO:0000256" key="4">
    <source>
        <dbReference type="ARBA" id="ARBA00022840"/>
    </source>
</evidence>
<dbReference type="GO" id="GO:0051321">
    <property type="term" value="P:meiotic cell cycle"/>
    <property type="evidence" value="ECO:0007669"/>
    <property type="project" value="UniProtKB-KW"/>
</dbReference>
<keyword evidence="3" id="KW-0347">Helicase</keyword>
<dbReference type="Pfam" id="PF02889">
    <property type="entry name" value="Sec63"/>
    <property type="match status" value="1"/>
</dbReference>
<dbReference type="InterPro" id="IPR027417">
    <property type="entry name" value="P-loop_NTPase"/>
</dbReference>
<keyword evidence="10" id="KW-0812">Transmembrane</keyword>
<keyword evidence="10" id="KW-0472">Membrane</keyword>
<evidence type="ECO:0000256" key="2">
    <source>
        <dbReference type="ARBA" id="ARBA00022801"/>
    </source>
</evidence>
<dbReference type="EC" id="5.6.2.4" evidence="8"/>
<dbReference type="AlphaFoldDB" id="A0A3P7N7H7"/>
<dbReference type="GO" id="GO:0043138">
    <property type="term" value="F:3'-5' DNA helicase activity"/>
    <property type="evidence" value="ECO:0007669"/>
    <property type="project" value="UniProtKB-EC"/>
</dbReference>
<feature type="transmembrane region" description="Helical" evidence="10">
    <location>
        <begin position="219"/>
        <end position="240"/>
    </location>
</feature>
<accession>A0A3P7N7H7</accession>
<feature type="domain" description="SEC63" evidence="11">
    <location>
        <begin position="165"/>
        <end position="205"/>
    </location>
</feature>
<dbReference type="Gene3D" id="1.10.3380.10">
    <property type="entry name" value="Sec63 N-terminal domain-like domain"/>
    <property type="match status" value="1"/>
</dbReference>
<dbReference type="GO" id="GO:0016787">
    <property type="term" value="F:hydrolase activity"/>
    <property type="evidence" value="ECO:0007669"/>
    <property type="project" value="UniProtKB-KW"/>
</dbReference>
<comment type="catalytic activity">
    <reaction evidence="7">
        <text>Couples ATP hydrolysis with the unwinding of duplex DNA by translocating in the 3'-5' direction.</text>
        <dbReference type="EC" id="5.6.2.4"/>
    </reaction>
</comment>
<dbReference type="Pfam" id="PF23445">
    <property type="entry name" value="WHD_SNRNP200"/>
    <property type="match status" value="1"/>
</dbReference>
<evidence type="ECO:0000313" key="13">
    <source>
        <dbReference type="EMBL" id="VDN30417.1"/>
    </source>
</evidence>
<protein>
    <recommendedName>
        <fullName evidence="8">DNA 3'-5' helicase</fullName>
        <ecNumber evidence="8">5.6.2.4</ecNumber>
    </recommendedName>
</protein>
<dbReference type="EMBL" id="UYRU01079761">
    <property type="protein sequence ID" value="VDN30417.1"/>
    <property type="molecule type" value="Genomic_DNA"/>
</dbReference>
<evidence type="ECO:0000256" key="7">
    <source>
        <dbReference type="ARBA" id="ARBA00034617"/>
    </source>
</evidence>
<dbReference type="OrthoDB" id="5575at2759"/>
<evidence type="ECO:0000256" key="5">
    <source>
        <dbReference type="ARBA" id="ARBA00023235"/>
    </source>
</evidence>
<keyword evidence="14" id="KW-1185">Reference proteome</keyword>
<dbReference type="Gene3D" id="1.10.10.10">
    <property type="entry name" value="Winged helix-like DNA-binding domain superfamily/Winged helix DNA-binding domain"/>
    <property type="match status" value="1"/>
</dbReference>
<dbReference type="InterPro" id="IPR052247">
    <property type="entry name" value="Meiotic_Crossover_Helicase"/>
</dbReference>
<proteinExistence type="predicted"/>
<keyword evidence="4" id="KW-0067">ATP-binding</keyword>
<keyword evidence="6" id="KW-0469">Meiosis</keyword>
<dbReference type="SUPFAM" id="SSF52540">
    <property type="entry name" value="P-loop containing nucleoside triphosphate hydrolases"/>
    <property type="match status" value="1"/>
</dbReference>
<keyword evidence="1" id="KW-0547">Nucleotide-binding</keyword>
<evidence type="ECO:0000256" key="8">
    <source>
        <dbReference type="ARBA" id="ARBA00034808"/>
    </source>
</evidence>
<evidence type="ECO:0000259" key="11">
    <source>
        <dbReference type="Pfam" id="PF02889"/>
    </source>
</evidence>
<dbReference type="Proteomes" id="UP000281553">
    <property type="component" value="Unassembled WGS sequence"/>
</dbReference>
<dbReference type="FunFam" id="1.10.10.10:FF:000012">
    <property type="entry name" value="U5 small nuclear ribonucleoprotein helicase"/>
    <property type="match status" value="1"/>
</dbReference>